<evidence type="ECO:0000256" key="2">
    <source>
        <dbReference type="ARBA" id="ARBA00005330"/>
    </source>
</evidence>
<organism evidence="8 9">
    <name type="scientific">Daphnia magna</name>
    <dbReference type="NCBI Taxonomy" id="35525"/>
    <lineage>
        <taxon>Eukaryota</taxon>
        <taxon>Metazoa</taxon>
        <taxon>Ecdysozoa</taxon>
        <taxon>Arthropoda</taxon>
        <taxon>Crustacea</taxon>
        <taxon>Branchiopoda</taxon>
        <taxon>Diplostraca</taxon>
        <taxon>Cladocera</taxon>
        <taxon>Anomopoda</taxon>
        <taxon>Daphniidae</taxon>
        <taxon>Daphnia</taxon>
    </lineage>
</organism>
<evidence type="ECO:0000256" key="4">
    <source>
        <dbReference type="ARBA" id="ARBA00023163"/>
    </source>
</evidence>
<evidence type="ECO:0000256" key="3">
    <source>
        <dbReference type="ARBA" id="ARBA00023015"/>
    </source>
</evidence>
<feature type="region of interest" description="Disordered" evidence="7">
    <location>
        <begin position="101"/>
        <end position="137"/>
    </location>
</feature>
<comment type="subcellular location">
    <subcellularLocation>
        <location evidence="1">Nucleus</location>
    </subcellularLocation>
</comment>
<name>A0ABQ9ZT79_9CRUS</name>
<evidence type="ECO:0000256" key="1">
    <source>
        <dbReference type="ARBA" id="ARBA00004123"/>
    </source>
</evidence>
<evidence type="ECO:0000313" key="9">
    <source>
        <dbReference type="Proteomes" id="UP001234178"/>
    </source>
</evidence>
<keyword evidence="5" id="KW-0539">Nucleus</keyword>
<feature type="region of interest" description="Disordered" evidence="7">
    <location>
        <begin position="1"/>
        <end position="42"/>
    </location>
</feature>
<sequence length="462" mass="51694">MVPGKGNVSKGKGAANVKGSTSATKVKRERVSEPEDSDEEVSLADVRAIDYAKALPRFTAIAGRSEDGGVMMDDLDALQMELETLLNCVVLRSLNLQREIAGMTEKPPSPGKRSKQDERSPKKFKDQQGKLRDAHTPPLLKQMKIKSALAKPILPEGGVEELPPLELMKTSTAKNDTPNKFWASVEPYCAPFTDDDLKLVEELISNHNDDEEYLKIPPLGRHYTLRWAEDDLLQEQREGSRFGEKKKITTGSSMGTEEAQRLMDTAAKNNGEANPTSSTGICGPMTQRLISALLEENIVTSIQETMESEGQDENAKSTGEKAPVFNGPQAAALERRIRQELEEQGILTSEEANINPADDEILTELRRCQGELRAISQHNLKQLKRLYRLSQEEMKRQDTRKKLMAADAEVLDTYRKMVAAKQKKRPLTKKEKEQMWKTLRDREAIVKQLDTGAPIIISEKPF</sequence>
<comment type="caution">
    <text evidence="8">The sequence shown here is derived from an EMBL/GenBank/DDBJ whole genome shotgun (WGS) entry which is preliminary data.</text>
</comment>
<keyword evidence="3" id="KW-0805">Transcription regulation</keyword>
<protein>
    <recommendedName>
        <fullName evidence="10">Transcriptional adapter 3</fullName>
    </recommendedName>
</protein>
<reference evidence="8 9" key="1">
    <citation type="journal article" date="2023" name="Nucleic Acids Res.">
        <title>The hologenome of Daphnia magna reveals possible DNA methylation and microbiome-mediated evolution of the host genome.</title>
        <authorList>
            <person name="Chaturvedi A."/>
            <person name="Li X."/>
            <person name="Dhandapani V."/>
            <person name="Marshall H."/>
            <person name="Kissane S."/>
            <person name="Cuenca-Cambronero M."/>
            <person name="Asole G."/>
            <person name="Calvet F."/>
            <person name="Ruiz-Romero M."/>
            <person name="Marangio P."/>
            <person name="Guigo R."/>
            <person name="Rago D."/>
            <person name="Mirbahai L."/>
            <person name="Eastwood N."/>
            <person name="Colbourne J.K."/>
            <person name="Zhou J."/>
            <person name="Mallon E."/>
            <person name="Orsini L."/>
        </authorList>
    </citation>
    <scope>NUCLEOTIDE SEQUENCE [LARGE SCALE GENOMIC DNA]</scope>
    <source>
        <strain evidence="8">LRV0_1</strain>
    </source>
</reference>
<comment type="similarity">
    <text evidence="2">Belongs to the NGG1 family.</text>
</comment>
<dbReference type="InterPro" id="IPR019340">
    <property type="entry name" value="Histone_AcTrfase_su3"/>
</dbReference>
<feature type="coiled-coil region" evidence="6">
    <location>
        <begin position="380"/>
        <end position="409"/>
    </location>
</feature>
<dbReference type="Pfam" id="PF10198">
    <property type="entry name" value="Ada3"/>
    <property type="match status" value="1"/>
</dbReference>
<keyword evidence="4" id="KW-0804">Transcription</keyword>
<dbReference type="PANTHER" id="PTHR13556">
    <property type="entry name" value="TRANSCRIPTIONAL ADAPTER 3-RELATED"/>
    <property type="match status" value="1"/>
</dbReference>
<dbReference type="EMBL" id="JAOYFB010000005">
    <property type="protein sequence ID" value="KAK4016129.1"/>
    <property type="molecule type" value="Genomic_DNA"/>
</dbReference>
<keyword evidence="6" id="KW-0175">Coiled coil</keyword>
<dbReference type="Proteomes" id="UP001234178">
    <property type="component" value="Unassembled WGS sequence"/>
</dbReference>
<evidence type="ECO:0000256" key="6">
    <source>
        <dbReference type="SAM" id="Coils"/>
    </source>
</evidence>
<evidence type="ECO:0000313" key="8">
    <source>
        <dbReference type="EMBL" id="KAK4016129.1"/>
    </source>
</evidence>
<evidence type="ECO:0000256" key="7">
    <source>
        <dbReference type="SAM" id="MobiDB-lite"/>
    </source>
</evidence>
<evidence type="ECO:0008006" key="10">
    <source>
        <dbReference type="Google" id="ProtNLM"/>
    </source>
</evidence>
<proteinExistence type="inferred from homology"/>
<accession>A0ABQ9ZT79</accession>
<dbReference type="PANTHER" id="PTHR13556:SF2">
    <property type="entry name" value="TRANSCRIPTIONAL ADAPTER 3"/>
    <property type="match status" value="1"/>
</dbReference>
<evidence type="ECO:0000256" key="5">
    <source>
        <dbReference type="ARBA" id="ARBA00023242"/>
    </source>
</evidence>
<keyword evidence="9" id="KW-1185">Reference proteome</keyword>
<feature type="compositionally biased region" description="Basic and acidic residues" evidence="7">
    <location>
        <begin position="114"/>
        <end position="135"/>
    </location>
</feature>
<gene>
    <name evidence="8" type="ORF">OUZ56_031088</name>
</gene>